<dbReference type="GO" id="GO:0016020">
    <property type="term" value="C:membrane"/>
    <property type="evidence" value="ECO:0007669"/>
    <property type="project" value="InterPro"/>
</dbReference>
<dbReference type="InterPro" id="IPR001478">
    <property type="entry name" value="PDZ"/>
</dbReference>
<gene>
    <name evidence="4" type="ORF">BXT86_01495</name>
</gene>
<name>A0A1V4QG93_UNCW3</name>
<accession>A0A1V4QG93</accession>
<dbReference type="Pfam" id="PF13180">
    <property type="entry name" value="PDZ_2"/>
    <property type="match status" value="1"/>
</dbReference>
<evidence type="ECO:0000313" key="4">
    <source>
        <dbReference type="EMBL" id="OPX18393.1"/>
    </source>
</evidence>
<dbReference type="GO" id="GO:0006508">
    <property type="term" value="P:proteolysis"/>
    <property type="evidence" value="ECO:0007669"/>
    <property type="project" value="InterPro"/>
</dbReference>
<evidence type="ECO:0000256" key="2">
    <source>
        <dbReference type="SAM" id="Coils"/>
    </source>
</evidence>
<dbReference type="AlphaFoldDB" id="A0A1V4QG93"/>
<dbReference type="PANTHER" id="PTHR42837:SF2">
    <property type="entry name" value="MEMBRANE METALLOPROTEASE ARASP2, CHLOROPLASTIC-RELATED"/>
    <property type="match status" value="1"/>
</dbReference>
<comment type="cofactor">
    <cofactor evidence="1">
        <name>Zn(2+)</name>
        <dbReference type="ChEBI" id="CHEBI:29105"/>
    </cofactor>
</comment>
<dbReference type="Gene3D" id="2.30.42.10">
    <property type="match status" value="1"/>
</dbReference>
<dbReference type="InterPro" id="IPR004387">
    <property type="entry name" value="Pept_M50_Zn"/>
</dbReference>
<evidence type="ECO:0000256" key="1">
    <source>
        <dbReference type="ARBA" id="ARBA00001947"/>
    </source>
</evidence>
<dbReference type="GO" id="GO:0004222">
    <property type="term" value="F:metalloendopeptidase activity"/>
    <property type="evidence" value="ECO:0007669"/>
    <property type="project" value="InterPro"/>
</dbReference>
<feature type="coiled-coil region" evidence="2">
    <location>
        <begin position="133"/>
        <end position="167"/>
    </location>
</feature>
<organism evidence="4 5">
    <name type="scientific">candidate division WOR-3 bacterium 4484_100</name>
    <dbReference type="NCBI Taxonomy" id="1936077"/>
    <lineage>
        <taxon>Bacteria</taxon>
        <taxon>Bacteria division WOR-3</taxon>
    </lineage>
</organism>
<reference evidence="5" key="1">
    <citation type="submission" date="2017-01" db="EMBL/GenBank/DDBJ databases">
        <title>Novel pathways for hydrocarbon cycling and metabolic interdependencies in hydrothermal sediment communities.</title>
        <authorList>
            <person name="Dombrowski N."/>
            <person name="Seitz K."/>
            <person name="Teske A."/>
            <person name="Baker B."/>
        </authorList>
    </citation>
    <scope>NUCLEOTIDE SEQUENCE [LARGE SCALE GENOMIC DNA]</scope>
</reference>
<dbReference type="InterPro" id="IPR036034">
    <property type="entry name" value="PDZ_sf"/>
</dbReference>
<protein>
    <recommendedName>
        <fullName evidence="3">PDZ domain-containing protein</fullName>
    </recommendedName>
</protein>
<dbReference type="SUPFAM" id="SSF50156">
    <property type="entry name" value="PDZ domain-like"/>
    <property type="match status" value="1"/>
</dbReference>
<dbReference type="SMART" id="SM00228">
    <property type="entry name" value="PDZ"/>
    <property type="match status" value="1"/>
</dbReference>
<sequence>MRHKFLLFVLILIPGLIFARDRVGYLGIRTTELSSAMKKAIGVEYGVLIEDVVENSPAKKAGLKPGDIIMEIESMKIFDKKSLSDIIEKRPEKKVKIVILREHRKKTFILTLGEREKSKLKFEMNFPNLPDFNAILGRSTKELKKDIEALKKELQELKEEVNNLKKKIK</sequence>
<dbReference type="Proteomes" id="UP000191663">
    <property type="component" value="Unassembled WGS sequence"/>
</dbReference>
<keyword evidence="2" id="KW-0175">Coiled coil</keyword>
<dbReference type="EMBL" id="MUKB01000018">
    <property type="protein sequence ID" value="OPX18393.1"/>
    <property type="molecule type" value="Genomic_DNA"/>
</dbReference>
<dbReference type="PANTHER" id="PTHR42837">
    <property type="entry name" value="REGULATOR OF SIGMA-E PROTEASE RSEP"/>
    <property type="match status" value="1"/>
</dbReference>
<proteinExistence type="predicted"/>
<evidence type="ECO:0000313" key="5">
    <source>
        <dbReference type="Proteomes" id="UP000191663"/>
    </source>
</evidence>
<feature type="domain" description="PDZ" evidence="3">
    <location>
        <begin position="15"/>
        <end position="88"/>
    </location>
</feature>
<dbReference type="PROSITE" id="PS50106">
    <property type="entry name" value="PDZ"/>
    <property type="match status" value="1"/>
</dbReference>
<evidence type="ECO:0000259" key="3">
    <source>
        <dbReference type="PROSITE" id="PS50106"/>
    </source>
</evidence>
<comment type="caution">
    <text evidence="4">The sequence shown here is derived from an EMBL/GenBank/DDBJ whole genome shotgun (WGS) entry which is preliminary data.</text>
</comment>